<comment type="caution">
    <text evidence="2">The sequence shown here is derived from an EMBL/GenBank/DDBJ whole genome shotgun (WGS) entry which is preliminary data.</text>
</comment>
<sequence length="244" mass="28946">MERVDAMTRRARETPDRFLLARLPLINITHRNVFNPLQHIAVCPASDLDNKYLSTFLAAQNDDPVKAARNAVRRARRRHRIATDPDFREREALANQKSWQKRRDIHSSELKAQYRADTATYRPRKLHSFIWWWHKSGRLNEWSWRTHQLVIFPDRAAHECTACKRDRWLIHWWLEKPDDSTKDFEKSDHTVENPDAVGRYMCSNCFIMDTELCMPEKYPKEPPAFFTESISTPAEPDVTEDEQN</sequence>
<evidence type="ECO:0000256" key="1">
    <source>
        <dbReference type="SAM" id="MobiDB-lite"/>
    </source>
</evidence>
<reference evidence="2 3" key="1">
    <citation type="submission" date="2018-10" db="EMBL/GenBank/DDBJ databases">
        <title>Fifty Aureobasidium pullulans genomes reveal a recombining polyextremotolerant generalist.</title>
        <authorList>
            <person name="Gostincar C."/>
            <person name="Turk M."/>
            <person name="Zajc J."/>
            <person name="Gunde-Cimerman N."/>
        </authorList>
    </citation>
    <scope>NUCLEOTIDE SEQUENCE [LARGE SCALE GENOMIC DNA]</scope>
    <source>
        <strain evidence="2 3">EXF-11013</strain>
    </source>
</reference>
<gene>
    <name evidence="2" type="ORF">D6D22_05880</name>
</gene>
<evidence type="ECO:0000313" key="2">
    <source>
        <dbReference type="EMBL" id="THW40377.1"/>
    </source>
</evidence>
<feature type="region of interest" description="Disordered" evidence="1">
    <location>
        <begin position="225"/>
        <end position="244"/>
    </location>
</feature>
<dbReference type="Proteomes" id="UP000310687">
    <property type="component" value="Unassembled WGS sequence"/>
</dbReference>
<name>A0A4S8XST4_AURPU</name>
<dbReference type="AlphaFoldDB" id="A0A4S8XST4"/>
<accession>A0A4S8XST4</accession>
<dbReference type="EMBL" id="QZAL01000081">
    <property type="protein sequence ID" value="THW40377.1"/>
    <property type="molecule type" value="Genomic_DNA"/>
</dbReference>
<evidence type="ECO:0000313" key="3">
    <source>
        <dbReference type="Proteomes" id="UP000310687"/>
    </source>
</evidence>
<protein>
    <submittedName>
        <fullName evidence="2">Uncharacterized protein</fullName>
    </submittedName>
</protein>
<organism evidence="2 3">
    <name type="scientific">Aureobasidium pullulans</name>
    <name type="common">Black yeast</name>
    <name type="synonym">Pullularia pullulans</name>
    <dbReference type="NCBI Taxonomy" id="5580"/>
    <lineage>
        <taxon>Eukaryota</taxon>
        <taxon>Fungi</taxon>
        <taxon>Dikarya</taxon>
        <taxon>Ascomycota</taxon>
        <taxon>Pezizomycotina</taxon>
        <taxon>Dothideomycetes</taxon>
        <taxon>Dothideomycetidae</taxon>
        <taxon>Dothideales</taxon>
        <taxon>Saccotheciaceae</taxon>
        <taxon>Aureobasidium</taxon>
    </lineage>
</organism>
<proteinExistence type="predicted"/>